<evidence type="ECO:0000313" key="1">
    <source>
        <dbReference type="EMBL" id="CAB57711.1"/>
    </source>
</evidence>
<dbReference type="AlphaFoldDB" id="Q9UWZ2"/>
<organism evidence="1">
    <name type="scientific">Saccharolobus solfataricus</name>
    <name type="common">Sulfolobus solfataricus</name>
    <dbReference type="NCBI Taxonomy" id="2287"/>
    <lineage>
        <taxon>Archaea</taxon>
        <taxon>Thermoproteota</taxon>
        <taxon>Thermoprotei</taxon>
        <taxon>Sulfolobales</taxon>
        <taxon>Sulfolobaceae</taxon>
        <taxon>Saccharolobus</taxon>
    </lineage>
</organism>
<accession>Q9UWZ2</accession>
<proteinExistence type="predicted"/>
<dbReference type="EMBL" id="Y18930">
    <property type="protein sequence ID" value="CAB57711.1"/>
    <property type="molecule type" value="Genomic_DNA"/>
</dbReference>
<protein>
    <submittedName>
        <fullName evidence="1">Uncharacterized protein ORF-c21_010</fullName>
    </submittedName>
</protein>
<name>Q9UWZ2_SACSO</name>
<gene>
    <name evidence="1" type="primary">ORF-c21_010</name>
</gene>
<reference evidence="1" key="1">
    <citation type="journal article" date="2000" name="Genome">
        <title>Gene content and organization of a 281-kbp contig from the genome of the extremely thermophilic archaeon, Sulfolobus solfataricus P2.</title>
        <authorList>
            <person name="Charlebois R.L."/>
            <person name="Singh R.K."/>
            <person name="Chan-Weiher C.C.-Y."/>
            <person name="Allard G."/>
            <person name="Chow C."/>
            <person name="Confalonieri F."/>
            <person name="Curtis B."/>
            <person name="Duguet M."/>
            <person name="Erauso G."/>
            <person name="Faguy D."/>
            <person name="Gaasterland T."/>
            <person name="Garrett R.A."/>
            <person name="Gordon P."/>
            <person name="Jeffries A.C."/>
            <person name="Kozera C."/>
            <person name="Kushwaha N."/>
            <person name="Lafleur E."/>
            <person name="Medina N."/>
            <person name="Peng X."/>
            <person name="Penny S.L."/>
            <person name="She Q."/>
            <person name="St Jean A."/>
            <person name="van der Oost J."/>
            <person name="Young F."/>
            <person name="Zivanovic Y."/>
            <person name="Doolittle W.F."/>
            <person name="Ragan M.A."/>
            <person name="Sensen C.W."/>
        </authorList>
    </citation>
    <scope>NUCLEOTIDE SEQUENCE</scope>
    <source>
        <strain evidence="1">P2</strain>
    </source>
</reference>
<sequence length="144" mass="15492">MSFGVPLKMFRIDLISSTILFMYSCSNSVSSSIFEPSTSGQPSFTIYVFCFKISCHISSAKCGANGVISLSHIVKTSRKTLLFASLPSALTMPKYSSKSEENTNSNSLTASLSSNASICLVVLLVISYILDNNHFSGNPKISPV</sequence>